<evidence type="ECO:0000313" key="1">
    <source>
        <dbReference type="EnsemblPlants" id="Kaladp0048s0628.1.v1.1"/>
    </source>
</evidence>
<dbReference type="Proteomes" id="UP000594263">
    <property type="component" value="Unplaced"/>
</dbReference>
<evidence type="ECO:0000313" key="2">
    <source>
        <dbReference type="Proteomes" id="UP000594263"/>
    </source>
</evidence>
<accession>A0A7N0TZ15</accession>
<dbReference type="AlphaFoldDB" id="A0A7N0TZ15"/>
<dbReference type="EnsemblPlants" id="Kaladp0048s0628.1.v1.1">
    <property type="protein sequence ID" value="Kaladp0048s0628.1.v1.1"/>
    <property type="gene ID" value="Kaladp0048s0628.v1.1"/>
</dbReference>
<proteinExistence type="predicted"/>
<dbReference type="Gramene" id="Kaladp0048s0628.1.v1.1">
    <property type="protein sequence ID" value="Kaladp0048s0628.1.v1.1"/>
    <property type="gene ID" value="Kaladp0048s0628.v1.1"/>
</dbReference>
<protein>
    <submittedName>
        <fullName evidence="1">Uncharacterized protein</fullName>
    </submittedName>
</protein>
<sequence>MRATSQEYTQTSKDAPCGEEDKLELDLLFCYSVTPNRRMPGNFGRSEERVSTSIRRVPFTLAILGSAFLTGYQIGRLLENRTGSEVKPVMPLSN</sequence>
<name>A0A7N0TZ15_KALFE</name>
<reference evidence="1" key="1">
    <citation type="submission" date="2021-01" db="UniProtKB">
        <authorList>
            <consortium name="EnsemblPlants"/>
        </authorList>
    </citation>
    <scope>IDENTIFICATION</scope>
</reference>
<organism evidence="1 2">
    <name type="scientific">Kalanchoe fedtschenkoi</name>
    <name type="common">Lavender scallops</name>
    <name type="synonym">South American air plant</name>
    <dbReference type="NCBI Taxonomy" id="63787"/>
    <lineage>
        <taxon>Eukaryota</taxon>
        <taxon>Viridiplantae</taxon>
        <taxon>Streptophyta</taxon>
        <taxon>Embryophyta</taxon>
        <taxon>Tracheophyta</taxon>
        <taxon>Spermatophyta</taxon>
        <taxon>Magnoliopsida</taxon>
        <taxon>eudicotyledons</taxon>
        <taxon>Gunneridae</taxon>
        <taxon>Pentapetalae</taxon>
        <taxon>Saxifragales</taxon>
        <taxon>Crassulaceae</taxon>
        <taxon>Kalanchoe</taxon>
    </lineage>
</organism>
<keyword evidence="2" id="KW-1185">Reference proteome</keyword>